<dbReference type="SUPFAM" id="SSF53448">
    <property type="entry name" value="Nucleotide-diphospho-sugar transferases"/>
    <property type="match status" value="1"/>
</dbReference>
<dbReference type="Gene3D" id="3.90.550.10">
    <property type="entry name" value="Spore Coat Polysaccharide Biosynthesis Protein SpsA, Chain A"/>
    <property type="match status" value="1"/>
</dbReference>
<comment type="caution">
    <text evidence="3">The sequence shown here is derived from an EMBL/GenBank/DDBJ whole genome shotgun (WGS) entry which is preliminary data.</text>
</comment>
<gene>
    <name evidence="3" type="ORF">I2492_16405</name>
    <name evidence="2" type="ORF">I2493_15595</name>
</gene>
<evidence type="ECO:0000259" key="1">
    <source>
        <dbReference type="Pfam" id="PF00535"/>
    </source>
</evidence>
<reference evidence="3 5" key="1">
    <citation type="submission" date="2020-11" db="EMBL/GenBank/DDBJ databases">
        <title>Insectihabitans protaetiae gen. nov. sp. nov. and Insectihabitans allomyrinae sp. nov., isolated from larvae of Protaetia brevitarsis seulensis and Allomyrina dichotoma, respectively.</title>
        <authorList>
            <person name="Lee S.D."/>
            <person name="Byeon Y.-S."/>
            <person name="Kim S.-M."/>
            <person name="Yang H.L."/>
            <person name="Kim I.S."/>
        </authorList>
    </citation>
    <scope>NUCLEOTIDE SEQUENCE</scope>
    <source>
        <strain evidence="3">CWB-B4</strain>
        <strain evidence="2 5">CWB-B43</strain>
    </source>
</reference>
<evidence type="ECO:0000313" key="3">
    <source>
        <dbReference type="EMBL" id="MBK5177907.1"/>
    </source>
</evidence>
<dbReference type="Pfam" id="PF00535">
    <property type="entry name" value="Glycos_transf_2"/>
    <property type="match status" value="1"/>
</dbReference>
<protein>
    <submittedName>
        <fullName evidence="3">Glycosyltransferase</fullName>
    </submittedName>
</protein>
<dbReference type="RefSeq" id="WP_228398984.1">
    <property type="nucleotide sequence ID" value="NZ_JADRCP010000005.1"/>
</dbReference>
<organism evidence="3 4">
    <name type="scientific">Limnobaculum xujianqingii</name>
    <dbReference type="NCBI Taxonomy" id="2738837"/>
    <lineage>
        <taxon>Bacteria</taxon>
        <taxon>Pseudomonadati</taxon>
        <taxon>Pseudomonadota</taxon>
        <taxon>Gammaproteobacteria</taxon>
        <taxon>Enterobacterales</taxon>
        <taxon>Budviciaceae</taxon>
        <taxon>Limnobaculum</taxon>
    </lineage>
</organism>
<name>A0A9D7AKZ6_9GAMM</name>
<evidence type="ECO:0000313" key="5">
    <source>
        <dbReference type="Proteomes" id="UP001296969"/>
    </source>
</evidence>
<dbReference type="Proteomes" id="UP000807542">
    <property type="component" value="Unassembled WGS sequence"/>
</dbReference>
<dbReference type="Proteomes" id="UP001296969">
    <property type="component" value="Unassembled WGS sequence"/>
</dbReference>
<dbReference type="EMBL" id="JADRCP010000005">
    <property type="protein sequence ID" value="MBK5177907.1"/>
    <property type="molecule type" value="Genomic_DNA"/>
</dbReference>
<dbReference type="PANTHER" id="PTHR22916:SF3">
    <property type="entry name" value="UDP-GLCNAC:BETAGAL BETA-1,3-N-ACETYLGLUCOSAMINYLTRANSFERASE-LIKE PROTEIN 1"/>
    <property type="match status" value="1"/>
</dbReference>
<proteinExistence type="predicted"/>
<accession>A0A9D7AKZ6</accession>
<dbReference type="PANTHER" id="PTHR22916">
    <property type="entry name" value="GLYCOSYLTRANSFERASE"/>
    <property type="match status" value="1"/>
</dbReference>
<dbReference type="EMBL" id="JADRCQ010000005">
    <property type="protein sequence ID" value="MBK5074427.1"/>
    <property type="molecule type" value="Genomic_DNA"/>
</dbReference>
<dbReference type="GO" id="GO:0016758">
    <property type="term" value="F:hexosyltransferase activity"/>
    <property type="evidence" value="ECO:0007669"/>
    <property type="project" value="UniProtKB-ARBA"/>
</dbReference>
<evidence type="ECO:0000313" key="2">
    <source>
        <dbReference type="EMBL" id="MBK5074427.1"/>
    </source>
</evidence>
<dbReference type="AlphaFoldDB" id="A0A9D7AKZ6"/>
<dbReference type="CDD" id="cd00761">
    <property type="entry name" value="Glyco_tranf_GTA_type"/>
    <property type="match status" value="1"/>
</dbReference>
<evidence type="ECO:0000313" key="4">
    <source>
        <dbReference type="Proteomes" id="UP000807542"/>
    </source>
</evidence>
<feature type="domain" description="Glycosyltransferase 2-like" evidence="1">
    <location>
        <begin position="9"/>
        <end position="130"/>
    </location>
</feature>
<dbReference type="InterPro" id="IPR029044">
    <property type="entry name" value="Nucleotide-diphossugar_trans"/>
</dbReference>
<sequence>MKNHNEIFSVIMPAYNAEKTIYESISSVLKQTFTHLRLYIINDNSTDNTANIIKSFNDSRIIYKENEINLGVARTRNIGIELAQGQFISFLDADDIWESSKLEKQAIAFDNGWSIVCSNFTPFKDDGISFSERVSSDVITYKDMLKTNLIGNLTGAYDAKILGKVFQKNKGHEDYIMWLDLIKRASNAYCIQESLAYYRISSNSLSANKFRAIRWQWNIYRTEENLSFWSSILYFLYYITSAIKKRAG</sequence>
<dbReference type="InterPro" id="IPR001173">
    <property type="entry name" value="Glyco_trans_2-like"/>
</dbReference>
<keyword evidence="5" id="KW-1185">Reference proteome</keyword>